<keyword evidence="6" id="KW-1185">Reference proteome</keyword>
<evidence type="ECO:0000256" key="2">
    <source>
        <dbReference type="ARBA" id="ARBA00023054"/>
    </source>
</evidence>
<dbReference type="AlphaFoldDB" id="A0A0C9UZZ3"/>
<accession>A0A0C9UZZ3</accession>
<evidence type="ECO:0000256" key="1">
    <source>
        <dbReference type="ARBA" id="ARBA00005537"/>
    </source>
</evidence>
<dbReference type="HOGENOM" id="CLU_676482_0_0_1"/>
<feature type="region of interest" description="Disordered" evidence="4">
    <location>
        <begin position="216"/>
        <end position="254"/>
    </location>
</feature>
<dbReference type="EMBL" id="KN837194">
    <property type="protein sequence ID" value="KIJ34897.1"/>
    <property type="molecule type" value="Genomic_DNA"/>
</dbReference>
<keyword evidence="2 3" id="KW-0175">Coiled coil</keyword>
<proteinExistence type="inferred from homology"/>
<dbReference type="InterPro" id="IPR008555">
    <property type="entry name" value="SIKE"/>
</dbReference>
<evidence type="ECO:0000313" key="6">
    <source>
        <dbReference type="Proteomes" id="UP000054279"/>
    </source>
</evidence>
<dbReference type="PANTHER" id="PTHR39472:SF1">
    <property type="entry name" value="EXPRESSED PROTEIN"/>
    <property type="match status" value="1"/>
</dbReference>
<protein>
    <submittedName>
        <fullName evidence="5">Uncharacterized protein</fullName>
    </submittedName>
</protein>
<reference evidence="5 6" key="1">
    <citation type="submission" date="2014-06" db="EMBL/GenBank/DDBJ databases">
        <title>Evolutionary Origins and Diversification of the Mycorrhizal Mutualists.</title>
        <authorList>
            <consortium name="DOE Joint Genome Institute"/>
            <consortium name="Mycorrhizal Genomics Consortium"/>
            <person name="Kohler A."/>
            <person name="Kuo A."/>
            <person name="Nagy L.G."/>
            <person name="Floudas D."/>
            <person name="Copeland A."/>
            <person name="Barry K.W."/>
            <person name="Cichocki N."/>
            <person name="Veneault-Fourrey C."/>
            <person name="LaButti K."/>
            <person name="Lindquist E.A."/>
            <person name="Lipzen A."/>
            <person name="Lundell T."/>
            <person name="Morin E."/>
            <person name="Murat C."/>
            <person name="Riley R."/>
            <person name="Ohm R."/>
            <person name="Sun H."/>
            <person name="Tunlid A."/>
            <person name="Henrissat B."/>
            <person name="Grigoriev I.V."/>
            <person name="Hibbett D.S."/>
            <person name="Martin F."/>
        </authorList>
    </citation>
    <scope>NUCLEOTIDE SEQUENCE [LARGE SCALE GENOMIC DNA]</scope>
    <source>
        <strain evidence="5 6">SS14</strain>
    </source>
</reference>
<comment type="similarity">
    <text evidence="1">Belongs to the SIKE family.</text>
</comment>
<dbReference type="Pfam" id="PF05769">
    <property type="entry name" value="SIKE"/>
    <property type="match status" value="1"/>
</dbReference>
<gene>
    <name evidence="5" type="ORF">M422DRAFT_262856</name>
</gene>
<dbReference type="Proteomes" id="UP000054279">
    <property type="component" value="Unassembled WGS sequence"/>
</dbReference>
<evidence type="ECO:0000256" key="4">
    <source>
        <dbReference type="SAM" id="MobiDB-lite"/>
    </source>
</evidence>
<dbReference type="PANTHER" id="PTHR39472">
    <property type="entry name" value="EXPRESSED PROTEIN"/>
    <property type="match status" value="1"/>
</dbReference>
<dbReference type="OrthoDB" id="21214at2759"/>
<organism evidence="5 6">
    <name type="scientific">Sphaerobolus stellatus (strain SS14)</name>
    <dbReference type="NCBI Taxonomy" id="990650"/>
    <lineage>
        <taxon>Eukaryota</taxon>
        <taxon>Fungi</taxon>
        <taxon>Dikarya</taxon>
        <taxon>Basidiomycota</taxon>
        <taxon>Agaricomycotina</taxon>
        <taxon>Agaricomycetes</taxon>
        <taxon>Phallomycetidae</taxon>
        <taxon>Geastrales</taxon>
        <taxon>Sphaerobolaceae</taxon>
        <taxon>Sphaerobolus</taxon>
    </lineage>
</organism>
<feature type="coiled-coil region" evidence="3">
    <location>
        <begin position="69"/>
        <end position="103"/>
    </location>
</feature>
<evidence type="ECO:0000256" key="3">
    <source>
        <dbReference type="SAM" id="Coils"/>
    </source>
</evidence>
<evidence type="ECO:0000313" key="5">
    <source>
        <dbReference type="EMBL" id="KIJ34897.1"/>
    </source>
</evidence>
<sequence length="407" mass="44878">MDNDWNRLWQLISELSQQLEQNRQKTASLQAQAGSVNSAASHQGNGFALRRFNVHLSQAAFESELERFNASFIQQNAELQNENKQLAALLKEYEQTLETVMTKFRTHAHDAQQHELALARHYESLLISRETSLMASDLAASTAYSEALGRMSDMLRKALRAAGGESTDTEAPIGEYHPYNDEGGYIDGIEQADYALERETELARLEFENQELRKLASLEPITPNPHSSSSIPMRWDPDPAEGEQPHGGQRVPSSQLNLDGAEEMMMRQQGIIPGQTQIVLDGAPPHPSQQGIQSHAPTAPLHVAFPPDAPLVTRKYGRRSGSGSGNFIGGPSNFANDPNRNPPANMTGTLRPGSWGINSPAERLSGSDRDALAQLSELSRAMVNQQMQLATSYSDFKMGWFNGNMPQ</sequence>
<name>A0A0C9UZZ3_SPHS4</name>